<feature type="domain" description="CWH43-like N-terminal" evidence="9">
    <location>
        <begin position="3"/>
        <end position="69"/>
    </location>
</feature>
<feature type="signal peptide" evidence="8">
    <location>
        <begin position="1"/>
        <end position="25"/>
    </location>
</feature>
<protein>
    <submittedName>
        <fullName evidence="11">Post-GPI attachment to proteins factor 2</fullName>
    </submittedName>
</protein>
<dbReference type="PANTHER" id="PTHR12892:SF11">
    <property type="entry name" value="POST-GPI ATTACHMENT TO PROTEINS FACTOR 2"/>
    <property type="match status" value="1"/>
</dbReference>
<proteinExistence type="inferred from homology"/>
<dbReference type="PANTHER" id="PTHR12892">
    <property type="entry name" value="FGF RECEPTOR ACTIVATING PROTEIN 1"/>
    <property type="match status" value="1"/>
</dbReference>
<keyword evidence="10" id="KW-1185">Reference proteome</keyword>
<evidence type="ECO:0000313" key="10">
    <source>
        <dbReference type="Proteomes" id="UP000887561"/>
    </source>
</evidence>
<feature type="chain" id="PRO_5037364389" evidence="8">
    <location>
        <begin position="26"/>
        <end position="136"/>
    </location>
</feature>
<evidence type="ECO:0000256" key="1">
    <source>
        <dbReference type="ARBA" id="ARBA00004653"/>
    </source>
</evidence>
<evidence type="ECO:0000256" key="7">
    <source>
        <dbReference type="ARBA" id="ARBA00023136"/>
    </source>
</evidence>
<keyword evidence="8" id="KW-0732">Signal</keyword>
<dbReference type="AlphaFoldDB" id="A0A915MP08"/>
<dbReference type="InterPro" id="IPR039545">
    <property type="entry name" value="PGAP2"/>
</dbReference>
<name>A0A915MP08_MELJA</name>
<dbReference type="InterPro" id="IPR019402">
    <property type="entry name" value="CWH43_N"/>
</dbReference>
<keyword evidence="6" id="KW-0333">Golgi apparatus</keyword>
<evidence type="ECO:0000256" key="8">
    <source>
        <dbReference type="SAM" id="SignalP"/>
    </source>
</evidence>
<keyword evidence="3" id="KW-0337">GPI-anchor biosynthesis</keyword>
<evidence type="ECO:0000256" key="2">
    <source>
        <dbReference type="ARBA" id="ARBA00007414"/>
    </source>
</evidence>
<keyword evidence="5" id="KW-1133">Transmembrane helix</keyword>
<dbReference type="Pfam" id="PF10277">
    <property type="entry name" value="Frag1"/>
    <property type="match status" value="1"/>
</dbReference>
<keyword evidence="4" id="KW-0812">Transmembrane</keyword>
<dbReference type="Proteomes" id="UP000887561">
    <property type="component" value="Unplaced"/>
</dbReference>
<evidence type="ECO:0000256" key="3">
    <source>
        <dbReference type="ARBA" id="ARBA00022502"/>
    </source>
</evidence>
<comment type="similarity">
    <text evidence="2">Belongs to the PGAP2 family.</text>
</comment>
<evidence type="ECO:0000256" key="6">
    <source>
        <dbReference type="ARBA" id="ARBA00023034"/>
    </source>
</evidence>
<comment type="subcellular location">
    <subcellularLocation>
        <location evidence="1">Golgi apparatus membrane</location>
        <topology evidence="1">Multi-pass membrane protein</topology>
    </subcellularLocation>
</comment>
<sequence>MLTGCPMLAFVLCLSTSILFHYEMAVSTHCGVPNWLPSLSAVVAYAPERYIWRFLLGISCTPRLAMAFAFRHNSYCEPGMYTLFALAEYSLILFNGLFHTTIYYEFQSRVLSLVTAALKANYYLLSSHDYSEKRGT</sequence>
<organism evidence="10 11">
    <name type="scientific">Meloidogyne javanica</name>
    <name type="common">Root-knot nematode worm</name>
    <dbReference type="NCBI Taxonomy" id="6303"/>
    <lineage>
        <taxon>Eukaryota</taxon>
        <taxon>Metazoa</taxon>
        <taxon>Ecdysozoa</taxon>
        <taxon>Nematoda</taxon>
        <taxon>Chromadorea</taxon>
        <taxon>Rhabditida</taxon>
        <taxon>Tylenchina</taxon>
        <taxon>Tylenchomorpha</taxon>
        <taxon>Tylenchoidea</taxon>
        <taxon>Meloidogynidae</taxon>
        <taxon>Meloidogyninae</taxon>
        <taxon>Meloidogyne</taxon>
        <taxon>Meloidogyne incognita group</taxon>
    </lineage>
</organism>
<accession>A0A915MP08</accession>
<evidence type="ECO:0000256" key="4">
    <source>
        <dbReference type="ARBA" id="ARBA00022692"/>
    </source>
</evidence>
<evidence type="ECO:0000256" key="5">
    <source>
        <dbReference type="ARBA" id="ARBA00022989"/>
    </source>
</evidence>
<evidence type="ECO:0000259" key="9">
    <source>
        <dbReference type="Pfam" id="PF10277"/>
    </source>
</evidence>
<evidence type="ECO:0000313" key="11">
    <source>
        <dbReference type="WBParaSite" id="scaffold4910_cov219.g8808"/>
    </source>
</evidence>
<keyword evidence="7" id="KW-0472">Membrane</keyword>
<reference evidence="11" key="1">
    <citation type="submission" date="2022-11" db="UniProtKB">
        <authorList>
            <consortium name="WormBaseParasite"/>
        </authorList>
    </citation>
    <scope>IDENTIFICATION</scope>
</reference>
<dbReference type="GO" id="GO:0005789">
    <property type="term" value="C:endoplasmic reticulum membrane"/>
    <property type="evidence" value="ECO:0007669"/>
    <property type="project" value="TreeGrafter"/>
</dbReference>
<dbReference type="WBParaSite" id="scaffold4910_cov219.g8808">
    <property type="protein sequence ID" value="scaffold4910_cov219.g8808"/>
    <property type="gene ID" value="scaffold4910_cov219.g8808"/>
</dbReference>
<dbReference type="GO" id="GO:0000139">
    <property type="term" value="C:Golgi membrane"/>
    <property type="evidence" value="ECO:0007669"/>
    <property type="project" value="UniProtKB-SubCell"/>
</dbReference>
<dbReference type="GO" id="GO:0006506">
    <property type="term" value="P:GPI anchor biosynthetic process"/>
    <property type="evidence" value="ECO:0007669"/>
    <property type="project" value="UniProtKB-KW"/>
</dbReference>